<proteinExistence type="inferred from homology"/>
<dbReference type="SUPFAM" id="SSF52540">
    <property type="entry name" value="P-loop containing nucleoside triphosphate hydrolases"/>
    <property type="match status" value="1"/>
</dbReference>
<keyword evidence="2" id="KW-0547">Nucleotide-binding</keyword>
<evidence type="ECO:0000313" key="5">
    <source>
        <dbReference type="EMBL" id="EFE72083.2"/>
    </source>
</evidence>
<dbReference type="InterPro" id="IPR004130">
    <property type="entry name" value="Gpn"/>
</dbReference>
<evidence type="ECO:0000256" key="2">
    <source>
        <dbReference type="ARBA" id="ARBA00022741"/>
    </source>
</evidence>
<dbReference type="eggNOG" id="COG2229">
    <property type="taxonomic scope" value="Bacteria"/>
</dbReference>
<name>D6A9Y8_STRV1</name>
<accession>D6A9Y8</accession>
<dbReference type="Proteomes" id="UP000003824">
    <property type="component" value="Unassembled WGS sequence"/>
</dbReference>
<evidence type="ECO:0000256" key="3">
    <source>
        <dbReference type="ARBA" id="ARBA00022801"/>
    </source>
</evidence>
<evidence type="ECO:0000313" key="6">
    <source>
        <dbReference type="Proteomes" id="UP000003824"/>
    </source>
</evidence>
<dbReference type="AlphaFoldDB" id="D6A9Y8"/>
<dbReference type="InterPro" id="IPR052705">
    <property type="entry name" value="Gliding_Motility_GTPase"/>
</dbReference>
<keyword evidence="4" id="KW-0342">GTP-binding</keyword>
<organism evidence="5 6">
    <name type="scientific">Streptomyces viridosporus (strain ATCC 14672 / DSM 40746 / JCM 4963 / KCTC 9882 / NRRL B-12104 / FH 1290)</name>
    <name type="common">Streptomyces ghanaensis</name>
    <dbReference type="NCBI Taxonomy" id="566461"/>
    <lineage>
        <taxon>Bacteria</taxon>
        <taxon>Bacillati</taxon>
        <taxon>Actinomycetota</taxon>
        <taxon>Actinomycetes</taxon>
        <taxon>Kitasatosporales</taxon>
        <taxon>Streptomycetaceae</taxon>
        <taxon>Streptomyces</taxon>
    </lineage>
</organism>
<protein>
    <submittedName>
        <fullName evidence="5">Conserved ATP/GTP-binding protein</fullName>
    </submittedName>
</protein>
<evidence type="ECO:0000256" key="4">
    <source>
        <dbReference type="ARBA" id="ARBA00023134"/>
    </source>
</evidence>
<sequence>MIAGAFAVGKTTFVASVSEVAPLRMEEPITRPSTTMDDLAGTPGKNTTTVGLDYGRIHLGNQLVLYLFGTPGQIRFRPLWEDLTEGALGALVLADTRDLDASHDILGLLESQNTPYAVAINLFDHAPRYPLPEIRQALASEDHTPLTECDAREYGSCLQALITLAEYLTRPAPPLEPQS</sequence>
<dbReference type="CDD" id="cd00882">
    <property type="entry name" value="Ras_like_GTPase"/>
    <property type="match status" value="1"/>
</dbReference>
<dbReference type="Pfam" id="PF03029">
    <property type="entry name" value="ATP_bind_1"/>
    <property type="match status" value="1"/>
</dbReference>
<dbReference type="GO" id="GO:0005525">
    <property type="term" value="F:GTP binding"/>
    <property type="evidence" value="ECO:0007669"/>
    <property type="project" value="UniProtKB-KW"/>
</dbReference>
<evidence type="ECO:0000256" key="1">
    <source>
        <dbReference type="ARBA" id="ARBA00005290"/>
    </source>
</evidence>
<dbReference type="GO" id="GO:0016787">
    <property type="term" value="F:hydrolase activity"/>
    <property type="evidence" value="ECO:0007669"/>
    <property type="project" value="UniProtKB-KW"/>
</dbReference>
<dbReference type="PANTHER" id="PTHR42708:SF1">
    <property type="entry name" value="GLIDING MOTILITY PROTEIN MGLA"/>
    <property type="match status" value="1"/>
</dbReference>
<dbReference type="InterPro" id="IPR027417">
    <property type="entry name" value="P-loop_NTPase"/>
</dbReference>
<gene>
    <name evidence="5" type="ORF">SSFG_07318</name>
</gene>
<keyword evidence="3" id="KW-0378">Hydrolase</keyword>
<comment type="similarity">
    <text evidence="1">Belongs to the GPN-loop GTPase family.</text>
</comment>
<dbReference type="Gene3D" id="3.40.50.300">
    <property type="entry name" value="P-loop containing nucleotide triphosphate hydrolases"/>
    <property type="match status" value="1"/>
</dbReference>
<dbReference type="EMBL" id="DS999641">
    <property type="protein sequence ID" value="EFE72083.2"/>
    <property type="molecule type" value="Genomic_DNA"/>
</dbReference>
<reference evidence="6" key="1">
    <citation type="submission" date="2008-12" db="EMBL/GenBank/DDBJ databases">
        <title>Annotation of Streptomyces ghanaensis ATCC 14672.</title>
        <authorList>
            <consortium name="The Broad Institute Genome Sequencing Platform"/>
            <consortium name="Broad Institute Microbial Sequencing Center"/>
            <person name="Fischbach M."/>
            <person name="Ward D."/>
            <person name="Young S."/>
            <person name="Kodira C.D."/>
            <person name="Zeng Q."/>
            <person name="Koehrsen M."/>
            <person name="Godfrey P."/>
            <person name="Alvarado L."/>
            <person name="Berlin A.M."/>
            <person name="Borenstein D."/>
            <person name="Chen Z."/>
            <person name="Engels R."/>
            <person name="Freedman E."/>
            <person name="Gellesch M."/>
            <person name="Goldberg J."/>
            <person name="Griggs A."/>
            <person name="Gujja S."/>
            <person name="Heiman D.I."/>
            <person name="Hepburn T.A."/>
            <person name="Howarth C."/>
            <person name="Jen D."/>
            <person name="Larson L."/>
            <person name="Lewis B."/>
            <person name="Mehta T."/>
            <person name="Park D."/>
            <person name="Pearson M."/>
            <person name="Roberts A."/>
            <person name="Saif S."/>
            <person name="Shea T.D."/>
            <person name="Shenoy N."/>
            <person name="Sisk P."/>
            <person name="Stolte C."/>
            <person name="Sykes S.N."/>
            <person name="Walk T."/>
            <person name="White J."/>
            <person name="Yandava C."/>
            <person name="Straight P."/>
            <person name="Clardy J."/>
            <person name="Hung D."/>
            <person name="Kolter R."/>
            <person name="Mekalanos J."/>
            <person name="Walker S."/>
            <person name="Walsh C.T."/>
            <person name="Wieland B.L.C."/>
            <person name="Ilzarbe M."/>
            <person name="Galagan J."/>
            <person name="Nusbaum C."/>
            <person name="Birren B."/>
        </authorList>
    </citation>
    <scope>NUCLEOTIDE SEQUENCE [LARGE SCALE GENOMIC DNA]</scope>
    <source>
        <strain evidence="6">ATCC 14672 / DSM 40746 / JCM 4963 / KCTC 9882 / NRRL B-12104 / FH 1290</strain>
    </source>
</reference>
<dbReference type="PANTHER" id="PTHR42708">
    <property type="entry name" value="ATP/GTP-BINDING PROTEIN-RELATED"/>
    <property type="match status" value="1"/>
</dbReference>